<feature type="chain" id="PRO_5016148210" evidence="1">
    <location>
        <begin position="24"/>
        <end position="74"/>
    </location>
</feature>
<proteinExistence type="predicted"/>
<comment type="caution">
    <text evidence="2">The sequence shown here is derived from an EMBL/GenBank/DDBJ whole genome shotgun (WGS) entry which is preliminary data.</text>
</comment>
<keyword evidence="3" id="KW-1185">Reference proteome</keyword>
<accession>A0A2W1J8I7</accession>
<feature type="signal peptide" evidence="1">
    <location>
        <begin position="1"/>
        <end position="23"/>
    </location>
</feature>
<dbReference type="RefSeq" id="WP_146242455.1">
    <property type="nucleotide sequence ID" value="NZ_CAWNWM010000037.1"/>
</dbReference>
<sequence>MFPRFIGLLLIFPATFISGAVIAETQSNDEFLANYPPGNTITQRMRDYRSFTCGKYCENYPQGISEVRFRDWQR</sequence>
<keyword evidence="1" id="KW-0732">Signal</keyword>
<protein>
    <submittedName>
        <fullName evidence="2">Uncharacterized protein</fullName>
    </submittedName>
</protein>
<gene>
    <name evidence="2" type="ORF">C1752_12239</name>
</gene>
<organism evidence="2 3">
    <name type="scientific">Acaryochloris thomasi RCC1774</name>
    <dbReference type="NCBI Taxonomy" id="1764569"/>
    <lineage>
        <taxon>Bacteria</taxon>
        <taxon>Bacillati</taxon>
        <taxon>Cyanobacteriota</taxon>
        <taxon>Cyanophyceae</taxon>
        <taxon>Acaryochloridales</taxon>
        <taxon>Acaryochloridaceae</taxon>
        <taxon>Acaryochloris</taxon>
        <taxon>Acaryochloris thomasi</taxon>
    </lineage>
</organism>
<reference evidence="2 3" key="1">
    <citation type="journal article" date="2018" name="Sci. Rep.">
        <title>A novel species of the marine cyanobacterium Acaryochloris with a unique pigment content and lifestyle.</title>
        <authorList>
            <person name="Partensky F."/>
            <person name="Six C."/>
            <person name="Ratin M."/>
            <person name="Garczarek L."/>
            <person name="Vaulot D."/>
            <person name="Probert I."/>
            <person name="Calteau A."/>
            <person name="Gourvil P."/>
            <person name="Marie D."/>
            <person name="Grebert T."/>
            <person name="Bouchier C."/>
            <person name="Le Panse S."/>
            <person name="Gachenot M."/>
            <person name="Rodriguez F."/>
            <person name="Garrido J.L."/>
        </authorList>
    </citation>
    <scope>NUCLEOTIDE SEQUENCE [LARGE SCALE GENOMIC DNA]</scope>
    <source>
        <strain evidence="2 3">RCC1774</strain>
    </source>
</reference>
<name>A0A2W1J8I7_9CYAN</name>
<evidence type="ECO:0000313" key="2">
    <source>
        <dbReference type="EMBL" id="PZD70456.1"/>
    </source>
</evidence>
<evidence type="ECO:0000313" key="3">
    <source>
        <dbReference type="Proteomes" id="UP000248857"/>
    </source>
</evidence>
<evidence type="ECO:0000256" key="1">
    <source>
        <dbReference type="SAM" id="SignalP"/>
    </source>
</evidence>
<dbReference type="EMBL" id="PQWO01000037">
    <property type="protein sequence ID" value="PZD70456.1"/>
    <property type="molecule type" value="Genomic_DNA"/>
</dbReference>
<dbReference type="AlphaFoldDB" id="A0A2W1J8I7"/>
<dbReference type="Proteomes" id="UP000248857">
    <property type="component" value="Unassembled WGS sequence"/>
</dbReference>